<feature type="region of interest" description="Disordered" evidence="1">
    <location>
        <begin position="22"/>
        <end position="42"/>
    </location>
</feature>
<evidence type="ECO:0000256" key="1">
    <source>
        <dbReference type="SAM" id="MobiDB-lite"/>
    </source>
</evidence>
<dbReference type="Proteomes" id="UP000075884">
    <property type="component" value="Unassembled WGS sequence"/>
</dbReference>
<sequence>MSPTVNSFKTASLNGVGLHVNGGGDLNMPGGPTATPGTPNTKAKVMKKCWSHSPEDRPGFRILKDQLAAVAQGLTD</sequence>
<dbReference type="VEuPathDB" id="VectorBase:ADIR011075"/>
<evidence type="ECO:0000313" key="3">
    <source>
        <dbReference type="Proteomes" id="UP000075884"/>
    </source>
</evidence>
<protein>
    <recommendedName>
        <fullName evidence="4">Serine-threonine/tyrosine-protein kinase catalytic domain-containing protein</fullName>
    </recommendedName>
</protein>
<evidence type="ECO:0000313" key="2">
    <source>
        <dbReference type="EnsemblMetazoa" id="ADIR011075-PA"/>
    </source>
</evidence>
<reference evidence="2" key="2">
    <citation type="submission" date="2020-05" db="UniProtKB">
        <authorList>
            <consortium name="EnsemblMetazoa"/>
        </authorList>
    </citation>
    <scope>IDENTIFICATION</scope>
    <source>
        <strain evidence="2">WRAIR2</strain>
    </source>
</reference>
<feature type="compositionally biased region" description="Low complexity" evidence="1">
    <location>
        <begin position="26"/>
        <end position="41"/>
    </location>
</feature>
<dbReference type="STRING" id="7168.A0A182NTT4"/>
<keyword evidence="3" id="KW-1185">Reference proteome</keyword>
<accession>A0A182NTT4</accession>
<name>A0A182NTT4_9DIPT</name>
<reference evidence="3" key="1">
    <citation type="submission" date="2013-03" db="EMBL/GenBank/DDBJ databases">
        <title>The Genome Sequence of Anopheles dirus WRAIR2.</title>
        <authorList>
            <consortium name="The Broad Institute Genomics Platform"/>
            <person name="Neafsey D.E."/>
            <person name="Walton C."/>
            <person name="Walker B."/>
            <person name="Young S.K."/>
            <person name="Zeng Q."/>
            <person name="Gargeya S."/>
            <person name="Fitzgerald M."/>
            <person name="Haas B."/>
            <person name="Abouelleil A."/>
            <person name="Allen A.W."/>
            <person name="Alvarado L."/>
            <person name="Arachchi H.M."/>
            <person name="Berlin A.M."/>
            <person name="Chapman S.B."/>
            <person name="Gainer-Dewar J."/>
            <person name="Goldberg J."/>
            <person name="Griggs A."/>
            <person name="Gujja S."/>
            <person name="Hansen M."/>
            <person name="Howarth C."/>
            <person name="Imamovic A."/>
            <person name="Ireland A."/>
            <person name="Larimer J."/>
            <person name="McCowan C."/>
            <person name="Murphy C."/>
            <person name="Pearson M."/>
            <person name="Poon T.W."/>
            <person name="Priest M."/>
            <person name="Roberts A."/>
            <person name="Saif S."/>
            <person name="Shea T."/>
            <person name="Sisk P."/>
            <person name="Sykes S."/>
            <person name="Wortman J."/>
            <person name="Nusbaum C."/>
            <person name="Birren B."/>
        </authorList>
    </citation>
    <scope>NUCLEOTIDE SEQUENCE [LARGE SCALE GENOMIC DNA]</scope>
    <source>
        <strain evidence="3">WRAIR2</strain>
    </source>
</reference>
<dbReference type="EnsemblMetazoa" id="ADIR011075-RA">
    <property type="protein sequence ID" value="ADIR011075-PA"/>
    <property type="gene ID" value="ADIR011075"/>
</dbReference>
<organism evidence="2 3">
    <name type="scientific">Anopheles dirus</name>
    <dbReference type="NCBI Taxonomy" id="7168"/>
    <lineage>
        <taxon>Eukaryota</taxon>
        <taxon>Metazoa</taxon>
        <taxon>Ecdysozoa</taxon>
        <taxon>Arthropoda</taxon>
        <taxon>Hexapoda</taxon>
        <taxon>Insecta</taxon>
        <taxon>Pterygota</taxon>
        <taxon>Neoptera</taxon>
        <taxon>Endopterygota</taxon>
        <taxon>Diptera</taxon>
        <taxon>Nematocera</taxon>
        <taxon>Culicoidea</taxon>
        <taxon>Culicidae</taxon>
        <taxon>Anophelinae</taxon>
        <taxon>Anopheles</taxon>
    </lineage>
</organism>
<proteinExistence type="predicted"/>
<dbReference type="AlphaFoldDB" id="A0A182NTT4"/>
<evidence type="ECO:0008006" key="4">
    <source>
        <dbReference type="Google" id="ProtNLM"/>
    </source>
</evidence>